<dbReference type="EMBL" id="JBCGDO010000164">
    <property type="protein sequence ID" value="MEM0544160.1"/>
    <property type="molecule type" value="Genomic_DNA"/>
</dbReference>
<evidence type="ECO:0000313" key="1">
    <source>
        <dbReference type="EMBL" id="MEM0544160.1"/>
    </source>
</evidence>
<sequence>GFFVEGLSTGTVTYTNAMREPRNNAQFYRTNGSNQTNSILEKHRYWLNITAEQNAFKQVLVGYIETATNGMDRLFDGKMIDATSSVTLYTKV</sequence>
<reference evidence="1 2" key="1">
    <citation type="submission" date="2024-03" db="EMBL/GenBank/DDBJ databases">
        <title>Two novel species of the genus Flavobacterium exhibiting potentially degradation of complex polysaccharides.</title>
        <authorList>
            <person name="Lian X."/>
        </authorList>
    </citation>
    <scope>NUCLEOTIDE SEQUENCE [LARGE SCALE GENOMIC DNA]</scope>
    <source>
        <strain evidence="2">j3</strain>
    </source>
</reference>
<comment type="caution">
    <text evidence="1">The sequence shown here is derived from an EMBL/GenBank/DDBJ whole genome shotgun (WGS) entry which is preliminary data.</text>
</comment>
<gene>
    <name evidence="1" type="ORF">WFZ85_16375</name>
</gene>
<proteinExistence type="predicted"/>
<keyword evidence="2" id="KW-1185">Reference proteome</keyword>
<organism evidence="1 2">
    <name type="scientific">Flavobacterium aureirubrum</name>
    <dbReference type="NCBI Taxonomy" id="3133147"/>
    <lineage>
        <taxon>Bacteria</taxon>
        <taxon>Pseudomonadati</taxon>
        <taxon>Bacteroidota</taxon>
        <taxon>Flavobacteriia</taxon>
        <taxon>Flavobacteriales</taxon>
        <taxon>Flavobacteriaceae</taxon>
        <taxon>Flavobacterium</taxon>
    </lineage>
</organism>
<protein>
    <submittedName>
        <fullName evidence="1">Uncharacterized protein</fullName>
    </submittedName>
</protein>
<accession>A0ABU9NC69</accession>
<evidence type="ECO:0000313" key="2">
    <source>
        <dbReference type="Proteomes" id="UP001460072"/>
    </source>
</evidence>
<feature type="non-terminal residue" evidence="1">
    <location>
        <position position="92"/>
    </location>
</feature>
<name>A0ABU9NC69_9FLAO</name>
<feature type="non-terminal residue" evidence="1">
    <location>
        <position position="1"/>
    </location>
</feature>
<dbReference type="Proteomes" id="UP001460072">
    <property type="component" value="Unassembled WGS sequence"/>
</dbReference>